<protein>
    <submittedName>
        <fullName evidence="7">Vanillate O-demethylase monooxygenase subunit</fullName>
    </submittedName>
</protein>
<dbReference type="PROSITE" id="PS51296">
    <property type="entry name" value="RIESKE"/>
    <property type="match status" value="1"/>
</dbReference>
<keyword evidence="2" id="KW-0479">Metal-binding</keyword>
<evidence type="ECO:0000256" key="3">
    <source>
        <dbReference type="ARBA" id="ARBA00023002"/>
    </source>
</evidence>
<dbReference type="EMBL" id="SNVV01000013">
    <property type="protein sequence ID" value="TDN48901.1"/>
    <property type="molecule type" value="Genomic_DNA"/>
</dbReference>
<accession>A0A4R6DUP0</accession>
<proteinExistence type="predicted"/>
<evidence type="ECO:0000256" key="2">
    <source>
        <dbReference type="ARBA" id="ARBA00022723"/>
    </source>
</evidence>
<dbReference type="InterPro" id="IPR044043">
    <property type="entry name" value="VanA_C_cat"/>
</dbReference>
<keyword evidence="7" id="KW-0489">Methyltransferase</keyword>
<dbReference type="GO" id="GO:0004497">
    <property type="term" value="F:monooxygenase activity"/>
    <property type="evidence" value="ECO:0007669"/>
    <property type="project" value="UniProtKB-KW"/>
</dbReference>
<keyword evidence="1" id="KW-0001">2Fe-2S</keyword>
<dbReference type="Proteomes" id="UP000295129">
    <property type="component" value="Unassembled WGS sequence"/>
</dbReference>
<dbReference type="Gene3D" id="3.90.380.10">
    <property type="entry name" value="Naphthalene 1,2-dioxygenase Alpha Subunit, Chain A, domain 1"/>
    <property type="match status" value="1"/>
</dbReference>
<feature type="domain" description="Rieske" evidence="6">
    <location>
        <begin position="31"/>
        <end position="132"/>
    </location>
</feature>
<dbReference type="GO" id="GO:0046872">
    <property type="term" value="F:metal ion binding"/>
    <property type="evidence" value="ECO:0007669"/>
    <property type="project" value="UniProtKB-KW"/>
</dbReference>
<evidence type="ECO:0000256" key="5">
    <source>
        <dbReference type="ARBA" id="ARBA00023014"/>
    </source>
</evidence>
<dbReference type="InterPro" id="IPR017941">
    <property type="entry name" value="Rieske_2Fe-2S"/>
</dbReference>
<keyword evidence="5" id="KW-0411">Iron-sulfur</keyword>
<evidence type="ECO:0000313" key="8">
    <source>
        <dbReference type="Proteomes" id="UP000295129"/>
    </source>
</evidence>
<name>A0A4R6DUP0_9RHOO</name>
<organism evidence="7 8">
    <name type="scientific">Azoarcus indigens</name>
    <dbReference type="NCBI Taxonomy" id="29545"/>
    <lineage>
        <taxon>Bacteria</taxon>
        <taxon>Pseudomonadati</taxon>
        <taxon>Pseudomonadota</taxon>
        <taxon>Betaproteobacteria</taxon>
        <taxon>Rhodocyclales</taxon>
        <taxon>Zoogloeaceae</taxon>
        <taxon>Azoarcus</taxon>
    </lineage>
</organism>
<dbReference type="InterPro" id="IPR036922">
    <property type="entry name" value="Rieske_2Fe-2S_sf"/>
</dbReference>
<evidence type="ECO:0000256" key="1">
    <source>
        <dbReference type="ARBA" id="ARBA00022714"/>
    </source>
</evidence>
<dbReference type="Pfam" id="PF00355">
    <property type="entry name" value="Rieske"/>
    <property type="match status" value="1"/>
</dbReference>
<dbReference type="PANTHER" id="PTHR21266:SF60">
    <property type="entry name" value="3-KETOSTEROID-9-ALPHA-MONOOXYGENASE, OXYGENASE COMPONENT"/>
    <property type="match status" value="1"/>
</dbReference>
<sequence length="383" mass="41984">MTRPSAKLIQAAQAASRRLADRDTPFIYNAWYVAAFAEEVGEALLRRTLLGKRVVMFRTSEGRAVVLDDRCPHRSFPLSASRRDGDTIVCGYHGLRFDSHGDCVEAPSQSPCPKGIGVRAYAVVEHGPLLWIWMGDPAEADPAQLPPAAWITDPAWETSHGYMDLRASYVRLHENLLDLTHLSFLHAATIGTPDYAGAAYQTELGDGRFALVRNVVPTSLPPVWGEPTGLYGKPTAARIARSEFHSPAMHEVNVAFYDTALPAESRPEFRIRTAHLPTPETATSTHYFVVHGRDFAQQDAAITHAMHERLFAAFHEDVVGLALQEELLASADEDFHEMSLAADGPAIAMRRYIKARAEAEMAARAAARQAEGSVAARAQPQPA</sequence>
<gene>
    <name evidence="7" type="ORF">C7389_11322</name>
</gene>
<dbReference type="RefSeq" id="WP_133592957.1">
    <property type="nucleotide sequence ID" value="NZ_SNVV01000013.1"/>
</dbReference>
<dbReference type="PANTHER" id="PTHR21266">
    <property type="entry name" value="IRON-SULFUR DOMAIN CONTAINING PROTEIN"/>
    <property type="match status" value="1"/>
</dbReference>
<evidence type="ECO:0000256" key="4">
    <source>
        <dbReference type="ARBA" id="ARBA00023004"/>
    </source>
</evidence>
<dbReference type="InterPro" id="IPR050584">
    <property type="entry name" value="Cholesterol_7-desaturase"/>
</dbReference>
<dbReference type="OrthoDB" id="9790995at2"/>
<comment type="caution">
    <text evidence="7">The sequence shown here is derived from an EMBL/GenBank/DDBJ whole genome shotgun (WGS) entry which is preliminary data.</text>
</comment>
<keyword evidence="4" id="KW-0408">Iron</keyword>
<dbReference type="AlphaFoldDB" id="A0A4R6DUP0"/>
<dbReference type="SUPFAM" id="SSF55961">
    <property type="entry name" value="Bet v1-like"/>
    <property type="match status" value="1"/>
</dbReference>
<dbReference type="GO" id="GO:0032259">
    <property type="term" value="P:methylation"/>
    <property type="evidence" value="ECO:0007669"/>
    <property type="project" value="UniProtKB-KW"/>
</dbReference>
<keyword evidence="7" id="KW-0808">Transferase</keyword>
<keyword evidence="8" id="KW-1185">Reference proteome</keyword>
<dbReference type="Gene3D" id="2.102.10.10">
    <property type="entry name" value="Rieske [2Fe-2S] iron-sulphur domain"/>
    <property type="match status" value="1"/>
</dbReference>
<keyword evidence="7" id="KW-0503">Monooxygenase</keyword>
<reference evidence="7 8" key="1">
    <citation type="submission" date="2019-03" db="EMBL/GenBank/DDBJ databases">
        <title>Genomic Encyclopedia of Type Strains, Phase IV (KMG-IV): sequencing the most valuable type-strain genomes for metagenomic binning, comparative biology and taxonomic classification.</title>
        <authorList>
            <person name="Goeker M."/>
        </authorList>
    </citation>
    <scope>NUCLEOTIDE SEQUENCE [LARGE SCALE GENOMIC DNA]</scope>
    <source>
        <strain evidence="7 8">DSM 12121</strain>
    </source>
</reference>
<dbReference type="Pfam" id="PF19112">
    <property type="entry name" value="VanA_C"/>
    <property type="match status" value="1"/>
</dbReference>
<evidence type="ECO:0000313" key="7">
    <source>
        <dbReference type="EMBL" id="TDN48901.1"/>
    </source>
</evidence>
<dbReference type="GO" id="GO:0051537">
    <property type="term" value="F:2 iron, 2 sulfur cluster binding"/>
    <property type="evidence" value="ECO:0007669"/>
    <property type="project" value="UniProtKB-KW"/>
</dbReference>
<keyword evidence="3" id="KW-0560">Oxidoreductase</keyword>
<dbReference type="SUPFAM" id="SSF50022">
    <property type="entry name" value="ISP domain"/>
    <property type="match status" value="1"/>
</dbReference>
<evidence type="ECO:0000259" key="6">
    <source>
        <dbReference type="PROSITE" id="PS51296"/>
    </source>
</evidence>
<dbReference type="GO" id="GO:0008168">
    <property type="term" value="F:methyltransferase activity"/>
    <property type="evidence" value="ECO:0007669"/>
    <property type="project" value="UniProtKB-KW"/>
</dbReference>